<evidence type="ECO:0000259" key="1">
    <source>
        <dbReference type="Pfam" id="PF03184"/>
    </source>
</evidence>
<dbReference type="AlphaFoldDB" id="A0A0W8CHK0"/>
<feature type="domain" description="DDE-1" evidence="1">
    <location>
        <begin position="5"/>
        <end position="80"/>
    </location>
</feature>
<dbReference type="Pfam" id="PF03184">
    <property type="entry name" value="DDE_1"/>
    <property type="match status" value="1"/>
</dbReference>
<dbReference type="Proteomes" id="UP000054636">
    <property type="component" value="Unassembled WGS sequence"/>
</dbReference>
<sequence length="171" mass="19290">MRADVRGRKKTIYLDNCSGHLGADECRDELGAINSDLSFFPPNATDLCQPADSFVISKIKDAWKAKWNEKKLELIQDNNWQNKVRKNGSWSGKLQNPGKKFFLQLAADSVKAVNLQKDKNGMSYARKAMIRCGLSLGIDGTWTVEQLYPHLQEIIAKHRAHFEGDPVETAK</sequence>
<accession>A0A0W8CHK0</accession>
<name>A0A0W8CHK0_PHYNI</name>
<evidence type="ECO:0000313" key="3">
    <source>
        <dbReference type="Proteomes" id="UP000054636"/>
    </source>
</evidence>
<protein>
    <recommendedName>
        <fullName evidence="1">DDE-1 domain-containing protein</fullName>
    </recommendedName>
</protein>
<reference evidence="2 3" key="1">
    <citation type="submission" date="2015-11" db="EMBL/GenBank/DDBJ databases">
        <title>Genomes and virulence difference between two physiological races of Phytophthora nicotianae.</title>
        <authorList>
            <person name="Liu H."/>
            <person name="Ma X."/>
            <person name="Yu H."/>
            <person name="Fang D."/>
            <person name="Li Y."/>
            <person name="Wang X."/>
            <person name="Wang W."/>
            <person name="Dong Y."/>
            <person name="Xiao B."/>
        </authorList>
    </citation>
    <scope>NUCLEOTIDE SEQUENCE [LARGE SCALE GENOMIC DNA]</scope>
    <source>
        <strain evidence="3">race 1</strain>
    </source>
</reference>
<organism evidence="2 3">
    <name type="scientific">Phytophthora nicotianae</name>
    <name type="common">Potato buckeye rot agent</name>
    <name type="synonym">Phytophthora parasitica</name>
    <dbReference type="NCBI Taxonomy" id="4792"/>
    <lineage>
        <taxon>Eukaryota</taxon>
        <taxon>Sar</taxon>
        <taxon>Stramenopiles</taxon>
        <taxon>Oomycota</taxon>
        <taxon>Peronosporomycetes</taxon>
        <taxon>Peronosporales</taxon>
        <taxon>Peronosporaceae</taxon>
        <taxon>Phytophthora</taxon>
    </lineage>
</organism>
<dbReference type="EMBL" id="LNFP01002384">
    <property type="protein sequence ID" value="KUF83444.1"/>
    <property type="molecule type" value="Genomic_DNA"/>
</dbReference>
<gene>
    <name evidence="2" type="ORF">AM588_10000542</name>
</gene>
<dbReference type="InterPro" id="IPR004875">
    <property type="entry name" value="DDE_SF_endonuclease_dom"/>
</dbReference>
<comment type="caution">
    <text evidence="2">The sequence shown here is derived from an EMBL/GenBank/DDBJ whole genome shotgun (WGS) entry which is preliminary data.</text>
</comment>
<dbReference type="GO" id="GO:0003676">
    <property type="term" value="F:nucleic acid binding"/>
    <property type="evidence" value="ECO:0007669"/>
    <property type="project" value="InterPro"/>
</dbReference>
<proteinExistence type="predicted"/>
<evidence type="ECO:0000313" key="2">
    <source>
        <dbReference type="EMBL" id="KUF83444.1"/>
    </source>
</evidence>